<reference evidence="1" key="1">
    <citation type="submission" date="2012-10" db="EMBL/GenBank/DDBJ databases">
        <title>Direct identification of alternative open reading frame translation products in human.</title>
        <authorList>
            <person name="Vanderperre B."/>
            <person name="Lucier J.-F."/>
            <person name="Motard J."/>
            <person name="Tremblay G."/>
            <person name="Vanderperre S."/>
            <person name="Wisztorski M."/>
            <person name="Salzet M."/>
            <person name="Boisvert F.-M."/>
            <person name="Roucou X."/>
        </authorList>
    </citation>
    <scope>NUCLEOTIDE SEQUENCE</scope>
</reference>
<organism evidence="1">
    <name type="scientific">Homo sapiens</name>
    <name type="common">Human</name>
    <dbReference type="NCBI Taxonomy" id="9606"/>
    <lineage>
        <taxon>Eukaryota</taxon>
        <taxon>Metazoa</taxon>
        <taxon>Chordata</taxon>
        <taxon>Craniata</taxon>
        <taxon>Vertebrata</taxon>
        <taxon>Euteleostomi</taxon>
        <taxon>Mammalia</taxon>
        <taxon>Eutheria</taxon>
        <taxon>Euarchontoglires</taxon>
        <taxon>Primates</taxon>
        <taxon>Haplorrhini</taxon>
        <taxon>Catarrhini</taxon>
        <taxon>Hominidae</taxon>
        <taxon>Homo</taxon>
    </lineage>
</organism>
<dbReference type="ChiTaRS" id="RFLNB">
    <property type="organism name" value="human"/>
</dbReference>
<sequence>MSWFAAVLFPQSLNQMRQQKDHQNCRKAAAVWDREGGGELSLRGQFVRRKAWKK</sequence>
<name>L0R6G5_HUMAN</name>
<dbReference type="EMBL" id="HF548016">
    <property type="protein sequence ID" value="CCO13727.1"/>
    <property type="molecule type" value="Genomic_DNA"/>
</dbReference>
<accession>L0R6G5</accession>
<evidence type="ECO:0000313" key="1">
    <source>
        <dbReference type="EMBL" id="CCO13727.1"/>
    </source>
</evidence>
<protein>
    <submittedName>
        <fullName evidence="1">Alternative protein FAM101B</fullName>
    </submittedName>
</protein>
<proteinExistence type="predicted"/>
<gene>
    <name evidence="1" type="primary">FAM101B</name>
</gene>
<dbReference type="AlphaFoldDB" id="L0R6G5"/>